<dbReference type="GO" id="GO:0051017">
    <property type="term" value="P:actin filament bundle assembly"/>
    <property type="evidence" value="ECO:0007669"/>
    <property type="project" value="TreeGrafter"/>
</dbReference>
<evidence type="ECO:0000256" key="1">
    <source>
        <dbReference type="ARBA" id="ARBA00022737"/>
    </source>
</evidence>
<dbReference type="InterPro" id="IPR036770">
    <property type="entry name" value="Ankyrin_rpt-contain_sf"/>
</dbReference>
<feature type="compositionally biased region" description="Acidic residues" evidence="3">
    <location>
        <begin position="313"/>
        <end position="331"/>
    </location>
</feature>
<protein>
    <recommendedName>
        <fullName evidence="4">C2 domain-containing protein</fullName>
    </recommendedName>
</protein>
<reference evidence="6" key="1">
    <citation type="journal article" date="2023" name="Commun. Biol.">
        <title>Genome analysis of Parmales, the sister group of diatoms, reveals the evolutionary specialization of diatoms from phago-mixotrophs to photoautotrophs.</title>
        <authorList>
            <person name="Ban H."/>
            <person name="Sato S."/>
            <person name="Yoshikawa S."/>
            <person name="Yamada K."/>
            <person name="Nakamura Y."/>
            <person name="Ichinomiya M."/>
            <person name="Sato N."/>
            <person name="Blanc-Mathieu R."/>
            <person name="Endo H."/>
            <person name="Kuwata A."/>
            <person name="Ogata H."/>
        </authorList>
    </citation>
    <scope>NUCLEOTIDE SEQUENCE [LARGE SCALE GENOMIC DNA]</scope>
    <source>
        <strain evidence="6">NIES 3701</strain>
    </source>
</reference>
<dbReference type="EMBL" id="BRXY01000088">
    <property type="protein sequence ID" value="GMH63838.1"/>
    <property type="molecule type" value="Genomic_DNA"/>
</dbReference>
<dbReference type="Proteomes" id="UP001165085">
    <property type="component" value="Unassembled WGS sequence"/>
</dbReference>
<dbReference type="InterPro" id="IPR000008">
    <property type="entry name" value="C2_dom"/>
</dbReference>
<dbReference type="AlphaFoldDB" id="A0A9W7E623"/>
<feature type="compositionally biased region" description="Basic and acidic residues" evidence="3">
    <location>
        <begin position="385"/>
        <end position="410"/>
    </location>
</feature>
<dbReference type="PROSITE" id="PS50004">
    <property type="entry name" value="C2"/>
    <property type="match status" value="1"/>
</dbReference>
<feature type="region of interest" description="Disordered" evidence="3">
    <location>
        <begin position="219"/>
        <end position="345"/>
    </location>
</feature>
<feature type="compositionally biased region" description="Low complexity" evidence="3">
    <location>
        <begin position="253"/>
        <end position="270"/>
    </location>
</feature>
<dbReference type="Pfam" id="PF00168">
    <property type="entry name" value="C2"/>
    <property type="match status" value="1"/>
</dbReference>
<evidence type="ECO:0000256" key="3">
    <source>
        <dbReference type="SAM" id="MobiDB-lite"/>
    </source>
</evidence>
<feature type="region of interest" description="Disordered" evidence="3">
    <location>
        <begin position="568"/>
        <end position="593"/>
    </location>
</feature>
<organism evidence="5 6">
    <name type="scientific">Triparma strigata</name>
    <dbReference type="NCBI Taxonomy" id="1606541"/>
    <lineage>
        <taxon>Eukaryota</taxon>
        <taxon>Sar</taxon>
        <taxon>Stramenopiles</taxon>
        <taxon>Ochrophyta</taxon>
        <taxon>Bolidophyceae</taxon>
        <taxon>Parmales</taxon>
        <taxon>Triparmaceae</taxon>
        <taxon>Triparma</taxon>
    </lineage>
</organism>
<feature type="domain" description="C2" evidence="4">
    <location>
        <begin position="384"/>
        <end position="511"/>
    </location>
</feature>
<gene>
    <name evidence="5" type="ORF">TrST_g14088</name>
</gene>
<evidence type="ECO:0000313" key="5">
    <source>
        <dbReference type="EMBL" id="GMH63838.1"/>
    </source>
</evidence>
<dbReference type="SUPFAM" id="SSF49562">
    <property type="entry name" value="C2 domain (Calcium/lipid-binding domain, CaLB)"/>
    <property type="match status" value="1"/>
</dbReference>
<dbReference type="Gene3D" id="2.60.40.150">
    <property type="entry name" value="C2 domain"/>
    <property type="match status" value="1"/>
</dbReference>
<keyword evidence="2" id="KW-0040">ANK repeat</keyword>
<dbReference type="OrthoDB" id="7729168at2759"/>
<evidence type="ECO:0000313" key="6">
    <source>
        <dbReference type="Proteomes" id="UP001165085"/>
    </source>
</evidence>
<dbReference type="InterPro" id="IPR035892">
    <property type="entry name" value="C2_domain_sf"/>
</dbReference>
<evidence type="ECO:0000256" key="2">
    <source>
        <dbReference type="ARBA" id="ARBA00023043"/>
    </source>
</evidence>
<keyword evidence="6" id="KW-1185">Reference proteome</keyword>
<proteinExistence type="predicted"/>
<name>A0A9W7E623_9STRA</name>
<feature type="compositionally biased region" description="Basic and acidic residues" evidence="3">
    <location>
        <begin position="332"/>
        <end position="345"/>
    </location>
</feature>
<feature type="compositionally biased region" description="Basic and acidic residues" evidence="3">
    <location>
        <begin position="219"/>
        <end position="231"/>
    </location>
</feature>
<dbReference type="GO" id="GO:0051015">
    <property type="term" value="F:actin filament binding"/>
    <property type="evidence" value="ECO:0007669"/>
    <property type="project" value="TreeGrafter"/>
</dbReference>
<accession>A0A9W7E623</accession>
<comment type="caution">
    <text evidence="5">The sequence shown here is derived from an EMBL/GenBank/DDBJ whole genome shotgun (WGS) entry which is preliminary data.</text>
</comment>
<dbReference type="PANTHER" id="PTHR24153">
    <property type="entry name" value="ESPIN"/>
    <property type="match status" value="1"/>
</dbReference>
<sequence length="721" mass="80562">MESPRPAMLPVLLVRRSWDDVVSRCNTFPQEAAGSQGNQETPPLHAAITSLAPIRVINALCDAYPDAVSEKDMFGRLPLHLAVDFEIANEIVATASKNAMSEENPINKLPEAALGLSPSRTRKKAKNGLLHTDPSKVESNRVEVCEYLLSRFPMGARLADDNKRLPLHVAAWRGAPTRVIEMLLEKNPSAATRYTKDGNLALHLAARKAKVSKIGEKVVTKKEKEVSKKQEQASPKKGGAKTATRRPTQTPAKPSATGSPTKSTPSPSGKRTSKITKSPLQKQKEEGRKARQRLMRILREAQVFTTKAWPEQSPEDEEDEDEEDEEDEGMTEEQKEEKKLIKEENSKAAHAIAQEIARCEARIKNIFLKQDKIERERAQLLAEKTEKEREEMEKEKELEWEKEEWGREKSSASPDGVGASSDPIVKLLATSMSRHGRKKTIFLLKTKIIEKNCKNPVWDEYFEITVKEEFLGRPFTLQAFDFDDRDGDDPCGCVVLNLDELPCIQGEAKCGDGANQGTWETLIPNPDPSFKSAKKVTGSLRYEASFDPSVSLLKLHIMEARDLAPKDFKKPVKMKNAKPPAEPPKPKKKKEEKLDEGLEVLDLLLRHNCDGVNERDGSGLLPKQMVKAQGAKSLLDGSNINKNLVRWSKRENKSGDAFGEKELTMKMSEEVKIRVMEHEEERGLVFEDHAIWIQRGGEGSEGGSDDFGGYLDSARSALDHV</sequence>
<dbReference type="PANTHER" id="PTHR24153:SF8">
    <property type="entry name" value="FORKED, ISOFORM F"/>
    <property type="match status" value="1"/>
</dbReference>
<dbReference type="GO" id="GO:0005737">
    <property type="term" value="C:cytoplasm"/>
    <property type="evidence" value="ECO:0007669"/>
    <property type="project" value="TreeGrafter"/>
</dbReference>
<dbReference type="InterPro" id="IPR052420">
    <property type="entry name" value="Espin/Espin-like"/>
</dbReference>
<feature type="region of interest" description="Disordered" evidence="3">
    <location>
        <begin position="385"/>
        <end position="420"/>
    </location>
</feature>
<keyword evidence="1" id="KW-0677">Repeat</keyword>
<dbReference type="Gene3D" id="1.25.40.20">
    <property type="entry name" value="Ankyrin repeat-containing domain"/>
    <property type="match status" value="1"/>
</dbReference>
<evidence type="ECO:0000259" key="4">
    <source>
        <dbReference type="PROSITE" id="PS50004"/>
    </source>
</evidence>
<dbReference type="SUPFAM" id="SSF48403">
    <property type="entry name" value="Ankyrin repeat"/>
    <property type="match status" value="1"/>
</dbReference>
<dbReference type="SMART" id="SM00239">
    <property type="entry name" value="C2"/>
    <property type="match status" value="1"/>
</dbReference>